<gene>
    <name evidence="1" type="ORF">POM88_008803</name>
</gene>
<accession>A0AAD8N211</accession>
<evidence type="ECO:0000313" key="2">
    <source>
        <dbReference type="Proteomes" id="UP001237642"/>
    </source>
</evidence>
<dbReference type="Proteomes" id="UP001237642">
    <property type="component" value="Unassembled WGS sequence"/>
</dbReference>
<keyword evidence="2" id="KW-1185">Reference proteome</keyword>
<sequence>MLRKEAAIPVVCAYMQHHYVELLQLLSYYGCHWAKRKLTPSLSTSNVLYWGSTCESQRSKAMSSPPIQTVKLFSTHPPVLLKNCALMQRLFSYGSQKMAGNHCLVSNLSTNVRLQVKSYS</sequence>
<organism evidence="1 2">
    <name type="scientific">Heracleum sosnowskyi</name>
    <dbReference type="NCBI Taxonomy" id="360622"/>
    <lineage>
        <taxon>Eukaryota</taxon>
        <taxon>Viridiplantae</taxon>
        <taxon>Streptophyta</taxon>
        <taxon>Embryophyta</taxon>
        <taxon>Tracheophyta</taxon>
        <taxon>Spermatophyta</taxon>
        <taxon>Magnoliopsida</taxon>
        <taxon>eudicotyledons</taxon>
        <taxon>Gunneridae</taxon>
        <taxon>Pentapetalae</taxon>
        <taxon>asterids</taxon>
        <taxon>campanulids</taxon>
        <taxon>Apiales</taxon>
        <taxon>Apiaceae</taxon>
        <taxon>Apioideae</taxon>
        <taxon>apioid superclade</taxon>
        <taxon>Tordylieae</taxon>
        <taxon>Tordyliinae</taxon>
        <taxon>Heracleum</taxon>
    </lineage>
</organism>
<comment type="caution">
    <text evidence="1">The sequence shown here is derived from an EMBL/GenBank/DDBJ whole genome shotgun (WGS) entry which is preliminary data.</text>
</comment>
<reference evidence="1" key="1">
    <citation type="submission" date="2023-02" db="EMBL/GenBank/DDBJ databases">
        <title>Genome of toxic invasive species Heracleum sosnowskyi carries increased number of genes despite the absence of recent whole-genome duplications.</title>
        <authorList>
            <person name="Schelkunov M."/>
            <person name="Shtratnikova V."/>
            <person name="Makarenko M."/>
            <person name="Klepikova A."/>
            <person name="Omelchenko D."/>
            <person name="Novikova G."/>
            <person name="Obukhova E."/>
            <person name="Bogdanov V."/>
            <person name="Penin A."/>
            <person name="Logacheva M."/>
        </authorList>
    </citation>
    <scope>NUCLEOTIDE SEQUENCE</scope>
    <source>
        <strain evidence="1">Hsosn_3</strain>
        <tissue evidence="1">Leaf</tissue>
    </source>
</reference>
<reference evidence="1" key="2">
    <citation type="submission" date="2023-05" db="EMBL/GenBank/DDBJ databases">
        <authorList>
            <person name="Schelkunov M.I."/>
        </authorList>
    </citation>
    <scope>NUCLEOTIDE SEQUENCE</scope>
    <source>
        <strain evidence="1">Hsosn_3</strain>
        <tissue evidence="1">Leaf</tissue>
    </source>
</reference>
<name>A0AAD8N211_9APIA</name>
<dbReference type="EMBL" id="JAUIZM010000002">
    <property type="protein sequence ID" value="KAK1398940.1"/>
    <property type="molecule type" value="Genomic_DNA"/>
</dbReference>
<evidence type="ECO:0000313" key="1">
    <source>
        <dbReference type="EMBL" id="KAK1398940.1"/>
    </source>
</evidence>
<protein>
    <submittedName>
        <fullName evidence="1">Uncharacterized protein</fullName>
    </submittedName>
</protein>
<dbReference type="AlphaFoldDB" id="A0AAD8N211"/>
<proteinExistence type="predicted"/>